<evidence type="ECO:0000313" key="7">
    <source>
        <dbReference type="EnsemblPlants" id="AUR62021280-RA:cds"/>
    </source>
</evidence>
<dbReference type="EnsemblPlants" id="AUR62021280-RA">
    <property type="protein sequence ID" value="AUR62021280-RA:cds"/>
    <property type="gene ID" value="AUR62021280"/>
</dbReference>
<dbReference type="GO" id="GO:0000981">
    <property type="term" value="F:DNA-binding transcription factor activity, RNA polymerase II-specific"/>
    <property type="evidence" value="ECO:0007669"/>
    <property type="project" value="TreeGrafter"/>
</dbReference>
<organism evidence="7 8">
    <name type="scientific">Chenopodium quinoa</name>
    <name type="common">Quinoa</name>
    <dbReference type="NCBI Taxonomy" id="63459"/>
    <lineage>
        <taxon>Eukaryota</taxon>
        <taxon>Viridiplantae</taxon>
        <taxon>Streptophyta</taxon>
        <taxon>Embryophyta</taxon>
        <taxon>Tracheophyta</taxon>
        <taxon>Spermatophyta</taxon>
        <taxon>Magnoliopsida</taxon>
        <taxon>eudicotyledons</taxon>
        <taxon>Gunneridae</taxon>
        <taxon>Pentapetalae</taxon>
        <taxon>Caryophyllales</taxon>
        <taxon>Chenopodiaceae</taxon>
        <taxon>Chenopodioideae</taxon>
        <taxon>Atripliceae</taxon>
        <taxon>Chenopodium</taxon>
    </lineage>
</organism>
<dbReference type="InterPro" id="IPR036638">
    <property type="entry name" value="HLH_DNA-bd_sf"/>
</dbReference>
<reference evidence="7" key="1">
    <citation type="journal article" date="2017" name="Nature">
        <title>The genome of Chenopodium quinoa.</title>
        <authorList>
            <person name="Jarvis D.E."/>
            <person name="Ho Y.S."/>
            <person name="Lightfoot D.J."/>
            <person name="Schmoeckel S.M."/>
            <person name="Li B."/>
            <person name="Borm T.J.A."/>
            <person name="Ohyanagi H."/>
            <person name="Mineta K."/>
            <person name="Michell C.T."/>
            <person name="Saber N."/>
            <person name="Kharbatia N.M."/>
            <person name="Rupper R.R."/>
            <person name="Sharp A.R."/>
            <person name="Dally N."/>
            <person name="Boughton B.A."/>
            <person name="Woo Y.H."/>
            <person name="Gao G."/>
            <person name="Schijlen E.G.W.M."/>
            <person name="Guo X."/>
            <person name="Momin A.A."/>
            <person name="Negrao S."/>
            <person name="Al-Babili S."/>
            <person name="Gehring C."/>
            <person name="Roessner U."/>
            <person name="Jung C."/>
            <person name="Murphy K."/>
            <person name="Arold S.T."/>
            <person name="Gojobori T."/>
            <person name="van der Linden C.G."/>
            <person name="van Loo E.N."/>
            <person name="Jellen E.N."/>
            <person name="Maughan P.J."/>
            <person name="Tester M."/>
        </authorList>
    </citation>
    <scope>NUCLEOTIDE SEQUENCE [LARGE SCALE GENOMIC DNA]</scope>
    <source>
        <strain evidence="7">cv. PI 614886</strain>
    </source>
</reference>
<proteinExistence type="predicted"/>
<evidence type="ECO:0000313" key="8">
    <source>
        <dbReference type="Proteomes" id="UP000596660"/>
    </source>
</evidence>
<evidence type="ECO:0000256" key="5">
    <source>
        <dbReference type="ARBA" id="ARBA00023242"/>
    </source>
</evidence>
<dbReference type="GO" id="GO:0090575">
    <property type="term" value="C:RNA polymerase II transcription regulator complex"/>
    <property type="evidence" value="ECO:0007669"/>
    <property type="project" value="TreeGrafter"/>
</dbReference>
<keyword evidence="8" id="KW-1185">Reference proteome</keyword>
<dbReference type="PANTHER" id="PTHR13935:SF106">
    <property type="entry name" value="ACHAETE-SCUTE COMPLEX PROTEIN T5-RELATED"/>
    <property type="match status" value="1"/>
</dbReference>
<protein>
    <submittedName>
        <fullName evidence="7">Uncharacterized protein</fullName>
    </submittedName>
</protein>
<dbReference type="AlphaFoldDB" id="A0A803M0M9"/>
<keyword evidence="4" id="KW-0804">Transcription</keyword>
<dbReference type="SUPFAM" id="SSF47459">
    <property type="entry name" value="HLH, helix-loop-helix DNA-binding domain"/>
    <property type="match status" value="1"/>
</dbReference>
<keyword evidence="3" id="KW-0238">DNA-binding</keyword>
<feature type="compositionally biased region" description="Polar residues" evidence="6">
    <location>
        <begin position="141"/>
        <end position="150"/>
    </location>
</feature>
<feature type="region of interest" description="Disordered" evidence="6">
    <location>
        <begin position="74"/>
        <end position="105"/>
    </location>
</feature>
<name>A0A803M0M9_CHEQI</name>
<dbReference type="PANTHER" id="PTHR13935">
    <property type="entry name" value="ACHAETE-SCUTE TRANSCRIPTION FACTOR-RELATED"/>
    <property type="match status" value="1"/>
</dbReference>
<accession>A0A803M0M9</accession>
<evidence type="ECO:0000256" key="6">
    <source>
        <dbReference type="SAM" id="MobiDB-lite"/>
    </source>
</evidence>
<sequence length="150" mass="16631">MFPFQRSGELSFQTTEFVAEEEQIDAENQIYWLDGAPVNIGDMNTTNGKRSTSDHLTEAVNYIKDLEKNIQELSDKRDQLKAAPESHTSTYQVGSSSHPRASLGSVEISPCLGGLDIDINAGYEDQSDRRNMHRFPAASSEIGQSSFLSK</sequence>
<evidence type="ECO:0000256" key="4">
    <source>
        <dbReference type="ARBA" id="ARBA00023163"/>
    </source>
</evidence>
<evidence type="ECO:0000256" key="1">
    <source>
        <dbReference type="ARBA" id="ARBA00004123"/>
    </source>
</evidence>
<dbReference type="Proteomes" id="UP000596660">
    <property type="component" value="Unplaced"/>
</dbReference>
<keyword evidence="2" id="KW-0805">Transcription regulation</keyword>
<dbReference type="Gramene" id="AUR62021280-RA">
    <property type="protein sequence ID" value="AUR62021280-RA:cds"/>
    <property type="gene ID" value="AUR62021280"/>
</dbReference>
<dbReference type="GO" id="GO:0000977">
    <property type="term" value="F:RNA polymerase II transcription regulatory region sequence-specific DNA binding"/>
    <property type="evidence" value="ECO:0007669"/>
    <property type="project" value="TreeGrafter"/>
</dbReference>
<feature type="compositionally biased region" description="Polar residues" evidence="6">
    <location>
        <begin position="86"/>
        <end position="99"/>
    </location>
</feature>
<evidence type="ECO:0000256" key="3">
    <source>
        <dbReference type="ARBA" id="ARBA00023125"/>
    </source>
</evidence>
<evidence type="ECO:0000256" key="2">
    <source>
        <dbReference type="ARBA" id="ARBA00023015"/>
    </source>
</evidence>
<reference evidence="7" key="2">
    <citation type="submission" date="2021-03" db="UniProtKB">
        <authorList>
            <consortium name="EnsemblPlants"/>
        </authorList>
    </citation>
    <scope>IDENTIFICATION</scope>
</reference>
<dbReference type="GO" id="GO:0046983">
    <property type="term" value="F:protein dimerization activity"/>
    <property type="evidence" value="ECO:0007669"/>
    <property type="project" value="InterPro"/>
</dbReference>
<keyword evidence="5" id="KW-0539">Nucleus</keyword>
<feature type="region of interest" description="Disordered" evidence="6">
    <location>
        <begin position="128"/>
        <end position="150"/>
    </location>
</feature>
<comment type="subcellular location">
    <subcellularLocation>
        <location evidence="1">Nucleus</location>
    </subcellularLocation>
</comment>
<dbReference type="InterPro" id="IPR015660">
    <property type="entry name" value="MASH1/Ascl1a-like"/>
</dbReference>